<evidence type="ECO:0000256" key="8">
    <source>
        <dbReference type="SAM" id="Phobius"/>
    </source>
</evidence>
<evidence type="ECO:0000313" key="9">
    <source>
        <dbReference type="EMBL" id="EFA84670.1"/>
    </source>
</evidence>
<dbReference type="FunFam" id="3.80.10.10:FF:000129">
    <property type="entry name" value="Leucine-rich repeat receptor-like kinase"/>
    <property type="match status" value="1"/>
</dbReference>
<dbReference type="RefSeq" id="XP_020436783.1">
    <property type="nucleotide sequence ID" value="XM_020572666.1"/>
</dbReference>
<feature type="transmembrane region" description="Helical" evidence="8">
    <location>
        <begin position="885"/>
        <end position="906"/>
    </location>
</feature>
<dbReference type="InterPro" id="IPR001611">
    <property type="entry name" value="Leu-rich_rpt"/>
</dbReference>
<accession>D3B046</accession>
<keyword evidence="4" id="KW-0677">Repeat</keyword>
<dbReference type="AlphaFoldDB" id="D3B046"/>
<feature type="transmembrane region" description="Helical" evidence="8">
    <location>
        <begin position="712"/>
        <end position="734"/>
    </location>
</feature>
<dbReference type="Proteomes" id="UP000001396">
    <property type="component" value="Unassembled WGS sequence"/>
</dbReference>
<dbReference type="InParanoid" id="D3B046"/>
<dbReference type="STRING" id="670386.D3B046"/>
<reference evidence="9 10" key="1">
    <citation type="journal article" date="2011" name="Genome Res.">
        <title>Phylogeny-wide analysis of social amoeba genomes highlights ancient origins for complex intercellular communication.</title>
        <authorList>
            <person name="Heidel A.J."/>
            <person name="Lawal H.M."/>
            <person name="Felder M."/>
            <person name="Schilde C."/>
            <person name="Helps N.R."/>
            <person name="Tunggal B."/>
            <person name="Rivero F."/>
            <person name="John U."/>
            <person name="Schleicher M."/>
            <person name="Eichinger L."/>
            <person name="Platzer M."/>
            <person name="Noegel A.A."/>
            <person name="Schaap P."/>
            <person name="Gloeckner G."/>
        </authorList>
    </citation>
    <scope>NUCLEOTIDE SEQUENCE [LARGE SCALE GENOMIC DNA]</scope>
    <source>
        <strain evidence="10">ATCC 26659 / Pp 5 / PN500</strain>
    </source>
</reference>
<keyword evidence="3 8" id="KW-0812">Transmembrane</keyword>
<evidence type="ECO:0000256" key="4">
    <source>
        <dbReference type="ARBA" id="ARBA00022737"/>
    </source>
</evidence>
<dbReference type="OMA" id="YRKSVYW"/>
<feature type="transmembrane region" description="Helical" evidence="8">
    <location>
        <begin position="912"/>
        <end position="931"/>
    </location>
</feature>
<feature type="compositionally biased region" description="Polar residues" evidence="7">
    <location>
        <begin position="1110"/>
        <end position="1124"/>
    </location>
</feature>
<feature type="compositionally biased region" description="Low complexity" evidence="7">
    <location>
        <begin position="1125"/>
        <end position="1170"/>
    </location>
</feature>
<proteinExistence type="predicted"/>
<organism evidence="9 10">
    <name type="scientific">Heterostelium pallidum (strain ATCC 26659 / Pp 5 / PN500)</name>
    <name type="common">Cellular slime mold</name>
    <name type="synonym">Polysphondylium pallidum</name>
    <dbReference type="NCBI Taxonomy" id="670386"/>
    <lineage>
        <taxon>Eukaryota</taxon>
        <taxon>Amoebozoa</taxon>
        <taxon>Evosea</taxon>
        <taxon>Eumycetozoa</taxon>
        <taxon>Dictyostelia</taxon>
        <taxon>Acytosteliales</taxon>
        <taxon>Acytosteliaceae</taxon>
        <taxon>Heterostelium</taxon>
    </lineage>
</organism>
<evidence type="ECO:0000256" key="7">
    <source>
        <dbReference type="SAM" id="MobiDB-lite"/>
    </source>
</evidence>
<sequence>MLTFCYVGFTELSLALPGVTTRPKLQIPEAPTPFFNKEHIKRVEKIRSLNSIDVLSNSHYRNSNAAKNSVLDATATTVGERDALVALYDQCGGNDWTMKSNWKVSDPCTNNWYGVICNPNGQVTSLILEENNLVGSLPQQLENLIHLESIILDGNLLTGQIPNIFETMTNLSVIQLQNNLLEGDISWTEKLPLNITYLWIAGNQFTGEIPKTWPKYTKLDLIFVELNRLEGTIPEEIGNMESLRLFDIGFNNIIGFIPETISNLSKLTHFWAYDNKLSGNLPLSIGNMSNVQMIEFTRNNLSGEIPSNIFNHKTTFQSIRLSGNKFHGSLDFVCGLTDIVEILLDDNLFTVLPNCMDSAPTHLVDFVLSGNRLTGTIPESFGNLTSLRFINFRNNNLRGAIPQSLSKCVNLSRLDISENSFDCTLYEVIGPVKKLSWISIIKANDNNITGEFIEDMFWDSDSEKELLKSIFIMDLSNNKLSGAISDYLSWMLSLTHLDLSYNNFEGPIPNVLNYLSELYLEANQLRSEDGGIPTFMKPSLNFIRMGSDNYACPTLIGNASDMRITIDPAYYHFTLCSCIAGTTGVNGSCNPCPDHAICKGNGTNIIVPPGYYPVPTFDDPKSLCKEGFTDRLCARCVSGYFTKGVDCVRCPENPKSGIIFAFVLLIFILLFIFFVLTDPKRSLPSATRKTIVFYYQALNLLLSKLSPWPKLFGFYFTSSSFINFSFGFLCIGDISRWPNLFLVIICLPPVVAAATSIFLFVIYLVYFIRKIPFETRWLRSCFRVNLVVLNFLYLPLCIYILQNYSCTADSYSGDKYMSFFPWINCSEPDGVYQDIFKVTVVATIVYVIGIPALFTALLFHYRSRLDDPFVLSFVGSLYIDYRKSIYYYEIIGLGRRFMMAVSLALIDPKSSFSVFVVLLVIGGSIISQISLRPFIYKISNYSELIGISVLLFSYICIMILSSMQATNQYDGIGIQIILAVVIIGYTVYLGLLFLFSLKYFLPKKIQVKLDERLSVIFDRFRRWKIQRDQQRQLQEEEDELFYQSIDPIFKRSSTANLIDNVTNESYGIELRRRNPTLSQSTPIVPLQTSIAVQSSPPKTSSTSSPNLSTLQENISSNEKQPSQTSLTNSNGSTNSNNNNSNSNNNNNNNNNNQELINNDNEINNDNQRVN</sequence>
<keyword evidence="5 8" id="KW-1133">Transmembrane helix</keyword>
<dbReference type="Pfam" id="PF00560">
    <property type="entry name" value="LRR_1"/>
    <property type="match status" value="1"/>
</dbReference>
<evidence type="ECO:0000256" key="5">
    <source>
        <dbReference type="ARBA" id="ARBA00022989"/>
    </source>
</evidence>
<dbReference type="EMBL" id="ADBJ01000008">
    <property type="protein sequence ID" value="EFA84670.1"/>
    <property type="molecule type" value="Genomic_DNA"/>
</dbReference>
<dbReference type="GeneID" id="31357189"/>
<protein>
    <submittedName>
        <fullName evidence="9">Leucine-rich repeat-containing protein</fullName>
    </submittedName>
</protein>
<keyword evidence="2" id="KW-0433">Leucine-rich repeat</keyword>
<dbReference type="PANTHER" id="PTHR48007:SF76">
    <property type="entry name" value="OS03G0145102 PROTEIN"/>
    <property type="match status" value="1"/>
</dbReference>
<feature type="transmembrane region" description="Helical" evidence="8">
    <location>
        <begin position="740"/>
        <end position="768"/>
    </location>
</feature>
<evidence type="ECO:0000313" key="10">
    <source>
        <dbReference type="Proteomes" id="UP000001396"/>
    </source>
</evidence>
<evidence type="ECO:0000256" key="2">
    <source>
        <dbReference type="ARBA" id="ARBA00022614"/>
    </source>
</evidence>
<feature type="compositionally biased region" description="Low complexity" evidence="7">
    <location>
        <begin position="1094"/>
        <end position="1109"/>
    </location>
</feature>
<keyword evidence="6 8" id="KW-0472">Membrane</keyword>
<dbReference type="Pfam" id="PF13855">
    <property type="entry name" value="LRR_8"/>
    <property type="match status" value="1"/>
</dbReference>
<evidence type="ECO:0000256" key="1">
    <source>
        <dbReference type="ARBA" id="ARBA00004370"/>
    </source>
</evidence>
<evidence type="ECO:0000256" key="3">
    <source>
        <dbReference type="ARBA" id="ARBA00022692"/>
    </source>
</evidence>
<feature type="region of interest" description="Disordered" evidence="7">
    <location>
        <begin position="1088"/>
        <end position="1170"/>
    </location>
</feature>
<dbReference type="GO" id="GO:0016020">
    <property type="term" value="C:membrane"/>
    <property type="evidence" value="ECO:0007669"/>
    <property type="project" value="UniProtKB-SubCell"/>
</dbReference>
<feature type="transmembrane region" description="Helical" evidence="8">
    <location>
        <begin position="657"/>
        <end position="676"/>
    </location>
</feature>
<feature type="transmembrane region" description="Helical" evidence="8">
    <location>
        <begin position="838"/>
        <end position="859"/>
    </location>
</feature>
<keyword evidence="10" id="KW-1185">Reference proteome</keyword>
<feature type="transmembrane region" description="Helical" evidence="8">
    <location>
        <begin position="972"/>
        <end position="995"/>
    </location>
</feature>
<dbReference type="FunFam" id="3.80.10.10:FF:000041">
    <property type="entry name" value="LRR receptor-like serine/threonine-protein kinase ERECTA"/>
    <property type="match status" value="1"/>
</dbReference>
<dbReference type="InterPro" id="IPR046959">
    <property type="entry name" value="PRK1-6/SRF4-like"/>
</dbReference>
<dbReference type="Gene3D" id="3.80.10.10">
    <property type="entry name" value="Ribonuclease Inhibitor"/>
    <property type="match status" value="3"/>
</dbReference>
<dbReference type="SUPFAM" id="SSF52058">
    <property type="entry name" value="L domain-like"/>
    <property type="match status" value="2"/>
</dbReference>
<dbReference type="PANTHER" id="PTHR48007">
    <property type="entry name" value="LEUCINE-RICH REPEAT RECEPTOR-LIKE PROTEIN KINASE PXC1"/>
    <property type="match status" value="1"/>
</dbReference>
<feature type="transmembrane region" description="Helical" evidence="8">
    <location>
        <begin position="780"/>
        <end position="801"/>
    </location>
</feature>
<evidence type="ECO:0000256" key="6">
    <source>
        <dbReference type="ARBA" id="ARBA00023136"/>
    </source>
</evidence>
<feature type="transmembrane region" description="Helical" evidence="8">
    <location>
        <begin position="943"/>
        <end position="960"/>
    </location>
</feature>
<name>D3B046_HETP5</name>
<comment type="subcellular location">
    <subcellularLocation>
        <location evidence="1">Membrane</location>
    </subcellularLocation>
</comment>
<dbReference type="InterPro" id="IPR032675">
    <property type="entry name" value="LRR_dom_sf"/>
</dbReference>
<comment type="caution">
    <text evidence="9">The sequence shown here is derived from an EMBL/GenBank/DDBJ whole genome shotgun (WGS) entry which is preliminary data.</text>
</comment>
<gene>
    <name evidence="9" type="ORF">PPL_01660</name>
</gene>